<dbReference type="InterPro" id="IPR045751">
    <property type="entry name" value="DUF6179"/>
</dbReference>
<comment type="caution">
    <text evidence="1">The sequence shown here is derived from an EMBL/GenBank/DDBJ whole genome shotgun (WGS) entry which is preliminary data.</text>
</comment>
<keyword evidence="2" id="KW-1185">Reference proteome</keyword>
<dbReference type="RefSeq" id="WP_120196124.1">
    <property type="nucleotide sequence ID" value="NZ_MCIA01000008.1"/>
</dbReference>
<dbReference type="EMBL" id="MCIA01000008">
    <property type="protein sequence ID" value="RKD33111.1"/>
    <property type="molecule type" value="Genomic_DNA"/>
</dbReference>
<proteinExistence type="predicted"/>
<sequence length="283" mass="32717">MNFKTEDLLPLVGELAAKYTSKESTSITYEKARQLMEAVLYCIREYEDQDLEGGGLITRGDLTDAKNAYNMGYEMVVQKTKDTKIQYNEMMEEFHSYGNRCYYETFVKGIPGFFLYYDFRFQPQNHILTLDYPVLFPMGNLCGINAIQIYVDCVYLEQLFLRKLPEEYIRHVLTAYSGDCDELIINVAAITVRNILGGWIAGKEINTRGYTKKEQERVKEYVYRNSREVIEVALKEGIFKLMDVLFAGNEELGNYLMSDMHDFSFELKNAVENGCLESVLAIT</sequence>
<gene>
    <name evidence="1" type="ORF">BET01_15985</name>
</gene>
<evidence type="ECO:0000313" key="2">
    <source>
        <dbReference type="Proteomes" id="UP000284277"/>
    </source>
</evidence>
<dbReference type="AlphaFoldDB" id="A0A419T6K3"/>
<dbReference type="Proteomes" id="UP000284277">
    <property type="component" value="Unassembled WGS sequence"/>
</dbReference>
<name>A0A419T6K3_9FIRM</name>
<dbReference type="Pfam" id="PF19677">
    <property type="entry name" value="DUF6179"/>
    <property type="match status" value="1"/>
</dbReference>
<dbReference type="OrthoDB" id="1907610at2"/>
<evidence type="ECO:0000313" key="1">
    <source>
        <dbReference type="EMBL" id="RKD33111.1"/>
    </source>
</evidence>
<reference evidence="1 2" key="1">
    <citation type="submission" date="2016-08" db="EMBL/GenBank/DDBJ databases">
        <title>A new outlook on sporulation: Clostridium algidixylanolyticum.</title>
        <authorList>
            <person name="Poppleton D.I."/>
            <person name="Gribaldo S."/>
        </authorList>
    </citation>
    <scope>NUCLEOTIDE SEQUENCE [LARGE SCALE GENOMIC DNA]</scope>
    <source>
        <strain evidence="1 2">SPL73</strain>
    </source>
</reference>
<accession>A0A419T6K3</accession>
<organism evidence="1 2">
    <name type="scientific">Lacrimispora algidixylanolytica</name>
    <dbReference type="NCBI Taxonomy" id="94868"/>
    <lineage>
        <taxon>Bacteria</taxon>
        <taxon>Bacillati</taxon>
        <taxon>Bacillota</taxon>
        <taxon>Clostridia</taxon>
        <taxon>Lachnospirales</taxon>
        <taxon>Lachnospiraceae</taxon>
        <taxon>Lacrimispora</taxon>
    </lineage>
</organism>
<protein>
    <submittedName>
        <fullName evidence="1">Uncharacterized protein</fullName>
    </submittedName>
</protein>